<dbReference type="HAMAP" id="MF_00165">
    <property type="entry name" value="Thymidylate_kinase"/>
    <property type="match status" value="1"/>
</dbReference>
<dbReference type="EMBL" id="QUSL01000007">
    <property type="protein sequence ID" value="RGD86231.1"/>
    <property type="molecule type" value="Genomic_DNA"/>
</dbReference>
<dbReference type="PANTHER" id="PTHR10344">
    <property type="entry name" value="THYMIDYLATE KINASE"/>
    <property type="match status" value="1"/>
</dbReference>
<keyword evidence="6 11" id="KW-0547">Nucleotide-binding</keyword>
<dbReference type="PANTHER" id="PTHR10344:SF4">
    <property type="entry name" value="UMP-CMP KINASE 2, MITOCHONDRIAL"/>
    <property type="match status" value="1"/>
</dbReference>
<dbReference type="GO" id="GO:0006227">
    <property type="term" value="P:dUDP biosynthetic process"/>
    <property type="evidence" value="ECO:0007669"/>
    <property type="project" value="TreeGrafter"/>
</dbReference>
<evidence type="ECO:0000256" key="9">
    <source>
        <dbReference type="ARBA" id="ARBA00048743"/>
    </source>
</evidence>
<sequence>MKGKFITLEGPDGSGKTTVSKIVVEQLQMEGYKVLLTREPGGIDIAEQIRKIILDTNNITMDARTEALLYAAARRQHLVEKVAPALNDGYIVICDRFVDSSLVYQGVGRKIGIEEVYQINQFAIGNIKPDATIFFDLPYEVGLARINNGERVADRLDLESDDFHKDVYNGYMTICEKYAERITKIDASKTIDEVVAQVINVIKSKL</sequence>
<dbReference type="RefSeq" id="WP_003535467.1">
    <property type="nucleotide sequence ID" value="NZ_BAABXX010000001.1"/>
</dbReference>
<evidence type="ECO:0000256" key="7">
    <source>
        <dbReference type="ARBA" id="ARBA00022777"/>
    </source>
</evidence>
<dbReference type="NCBIfam" id="TIGR00041">
    <property type="entry name" value="DTMP_kinase"/>
    <property type="match status" value="1"/>
</dbReference>
<evidence type="ECO:0000256" key="3">
    <source>
        <dbReference type="ARBA" id="ARBA00017144"/>
    </source>
</evidence>
<organism evidence="14 15">
    <name type="scientific">Thomasclavelia ramosa</name>
    <dbReference type="NCBI Taxonomy" id="1547"/>
    <lineage>
        <taxon>Bacteria</taxon>
        <taxon>Bacillati</taxon>
        <taxon>Bacillota</taxon>
        <taxon>Erysipelotrichia</taxon>
        <taxon>Erysipelotrichales</taxon>
        <taxon>Coprobacillaceae</taxon>
        <taxon>Thomasclavelia</taxon>
    </lineage>
</organism>
<feature type="binding site" evidence="11">
    <location>
        <begin position="10"/>
        <end position="17"/>
    </location>
    <ligand>
        <name>ATP</name>
        <dbReference type="ChEBI" id="CHEBI:30616"/>
    </ligand>
</feature>
<dbReference type="Pfam" id="PF02223">
    <property type="entry name" value="Thymidylate_kin"/>
    <property type="match status" value="1"/>
</dbReference>
<dbReference type="GeneID" id="64197420"/>
<comment type="catalytic activity">
    <reaction evidence="9 11">
        <text>dTMP + ATP = dTDP + ADP</text>
        <dbReference type="Rhea" id="RHEA:13517"/>
        <dbReference type="ChEBI" id="CHEBI:30616"/>
        <dbReference type="ChEBI" id="CHEBI:58369"/>
        <dbReference type="ChEBI" id="CHEBI:63528"/>
        <dbReference type="ChEBI" id="CHEBI:456216"/>
        <dbReference type="EC" id="2.7.4.9"/>
    </reaction>
</comment>
<evidence type="ECO:0000256" key="8">
    <source>
        <dbReference type="ARBA" id="ARBA00022840"/>
    </source>
</evidence>
<dbReference type="InterPro" id="IPR018094">
    <property type="entry name" value="Thymidylate_kinase"/>
</dbReference>
<dbReference type="Gene3D" id="3.40.50.300">
    <property type="entry name" value="P-loop containing nucleotide triphosphate hydrolases"/>
    <property type="match status" value="1"/>
</dbReference>
<dbReference type="InterPro" id="IPR039430">
    <property type="entry name" value="Thymidylate_kin-like_dom"/>
</dbReference>
<evidence type="ECO:0000313" key="15">
    <source>
        <dbReference type="Proteomes" id="UP000261032"/>
    </source>
</evidence>
<dbReference type="GO" id="GO:0005829">
    <property type="term" value="C:cytosol"/>
    <property type="evidence" value="ECO:0007669"/>
    <property type="project" value="TreeGrafter"/>
</dbReference>
<keyword evidence="7 11" id="KW-0418">Kinase</keyword>
<protein>
    <recommendedName>
        <fullName evidence="3 11">Thymidylate kinase</fullName>
        <ecNumber evidence="2 11">2.7.4.9</ecNumber>
    </recommendedName>
    <alternativeName>
        <fullName evidence="11">dTMP kinase</fullName>
    </alternativeName>
</protein>
<dbReference type="Proteomes" id="UP000261032">
    <property type="component" value="Unassembled WGS sequence"/>
</dbReference>
<dbReference type="PROSITE" id="PS01331">
    <property type="entry name" value="THYMIDYLATE_KINASE"/>
    <property type="match status" value="1"/>
</dbReference>
<evidence type="ECO:0000256" key="4">
    <source>
        <dbReference type="ARBA" id="ARBA00022679"/>
    </source>
</evidence>
<dbReference type="EC" id="2.7.4.9" evidence="2 11"/>
<dbReference type="InterPro" id="IPR027417">
    <property type="entry name" value="P-loop_NTPase"/>
</dbReference>
<comment type="function">
    <text evidence="10 11">Phosphorylation of dTMP to form dTDP in both de novo and salvage pathways of dTTP synthesis.</text>
</comment>
<keyword evidence="4 11" id="KW-0808">Transferase</keyword>
<dbReference type="AlphaFoldDB" id="A0A3E3AIS2"/>
<evidence type="ECO:0000259" key="12">
    <source>
        <dbReference type="Pfam" id="PF02223"/>
    </source>
</evidence>
<dbReference type="GO" id="GO:0005524">
    <property type="term" value="F:ATP binding"/>
    <property type="evidence" value="ECO:0007669"/>
    <property type="project" value="UniProtKB-UniRule"/>
</dbReference>
<name>A0A3E3AIS2_9FIRM</name>
<comment type="caution">
    <text evidence="14">The sequence shown here is derived from an EMBL/GenBank/DDBJ whole genome shotgun (WGS) entry which is preliminary data.</text>
</comment>
<evidence type="ECO:0000256" key="10">
    <source>
        <dbReference type="ARBA" id="ARBA00057735"/>
    </source>
</evidence>
<dbReference type="FunFam" id="3.40.50.300:FF:000225">
    <property type="entry name" value="Thymidylate kinase"/>
    <property type="match status" value="1"/>
</dbReference>
<evidence type="ECO:0000256" key="2">
    <source>
        <dbReference type="ARBA" id="ARBA00012980"/>
    </source>
</evidence>
<dbReference type="Proteomes" id="UP001211987">
    <property type="component" value="Unassembled WGS sequence"/>
</dbReference>
<dbReference type="EMBL" id="JAQLKE010000034">
    <property type="protein sequence ID" value="MDB7085245.1"/>
    <property type="molecule type" value="Genomic_DNA"/>
</dbReference>
<dbReference type="GO" id="GO:0006233">
    <property type="term" value="P:dTDP biosynthetic process"/>
    <property type="evidence" value="ECO:0007669"/>
    <property type="project" value="InterPro"/>
</dbReference>
<evidence type="ECO:0000313" key="13">
    <source>
        <dbReference type="EMBL" id="MDB7085245.1"/>
    </source>
</evidence>
<evidence type="ECO:0000313" key="14">
    <source>
        <dbReference type="EMBL" id="RGD86231.1"/>
    </source>
</evidence>
<reference evidence="13" key="2">
    <citation type="submission" date="2023-01" db="EMBL/GenBank/DDBJ databases">
        <title>Human gut microbiome strain richness.</title>
        <authorList>
            <person name="Chen-Liaw A."/>
        </authorList>
    </citation>
    <scope>NUCLEOTIDE SEQUENCE</scope>
    <source>
        <strain evidence="13">1001217st2_G6_1001217B_191108</strain>
    </source>
</reference>
<dbReference type="InterPro" id="IPR018095">
    <property type="entry name" value="Thymidylate_kin_CS"/>
</dbReference>
<keyword evidence="8 11" id="KW-0067">ATP-binding</keyword>
<dbReference type="SUPFAM" id="SSF52540">
    <property type="entry name" value="P-loop containing nucleoside triphosphate hydrolases"/>
    <property type="match status" value="1"/>
</dbReference>
<keyword evidence="5 11" id="KW-0545">Nucleotide biosynthesis</keyword>
<evidence type="ECO:0000256" key="5">
    <source>
        <dbReference type="ARBA" id="ARBA00022727"/>
    </source>
</evidence>
<evidence type="ECO:0000256" key="6">
    <source>
        <dbReference type="ARBA" id="ARBA00022741"/>
    </source>
</evidence>
<accession>A0A3E3AIS2</accession>
<dbReference type="CDD" id="cd01672">
    <property type="entry name" value="TMPK"/>
    <property type="match status" value="1"/>
</dbReference>
<proteinExistence type="inferred from homology"/>
<feature type="domain" description="Thymidylate kinase-like" evidence="12">
    <location>
        <begin position="8"/>
        <end position="197"/>
    </location>
</feature>
<gene>
    <name evidence="11 13" type="primary">tmk</name>
    <name evidence="14" type="ORF">DXB93_06305</name>
    <name evidence="13" type="ORF">PM738_15675</name>
</gene>
<evidence type="ECO:0000256" key="1">
    <source>
        <dbReference type="ARBA" id="ARBA00009776"/>
    </source>
</evidence>
<evidence type="ECO:0000256" key="11">
    <source>
        <dbReference type="HAMAP-Rule" id="MF_00165"/>
    </source>
</evidence>
<dbReference type="GO" id="GO:0006235">
    <property type="term" value="P:dTTP biosynthetic process"/>
    <property type="evidence" value="ECO:0007669"/>
    <property type="project" value="UniProtKB-UniRule"/>
</dbReference>
<dbReference type="GO" id="GO:0004798">
    <property type="term" value="F:dTMP kinase activity"/>
    <property type="evidence" value="ECO:0007669"/>
    <property type="project" value="UniProtKB-UniRule"/>
</dbReference>
<comment type="similarity">
    <text evidence="1 11">Belongs to the thymidylate kinase family.</text>
</comment>
<reference evidence="14 15" key="1">
    <citation type="submission" date="2018-08" db="EMBL/GenBank/DDBJ databases">
        <title>A genome reference for cultivated species of the human gut microbiota.</title>
        <authorList>
            <person name="Zou Y."/>
            <person name="Xue W."/>
            <person name="Luo G."/>
        </authorList>
    </citation>
    <scope>NUCLEOTIDE SEQUENCE [LARGE SCALE GENOMIC DNA]</scope>
    <source>
        <strain evidence="14 15">OM06-4</strain>
    </source>
</reference>